<dbReference type="InterPro" id="IPR018221">
    <property type="entry name" value="Glyco_hydro_9_His_AS"/>
</dbReference>
<dbReference type="InterPro" id="IPR014756">
    <property type="entry name" value="Ig_E-set"/>
</dbReference>
<dbReference type="STRING" id="305507.SAMN04489724_1204"/>
<dbReference type="InterPro" id="IPR013783">
    <property type="entry name" value="Ig-like_fold"/>
</dbReference>
<dbReference type="SUPFAM" id="SSF48208">
    <property type="entry name" value="Six-hairpin glycosidases"/>
    <property type="match status" value="1"/>
</dbReference>
<dbReference type="Gene3D" id="1.50.10.10">
    <property type="match status" value="1"/>
</dbReference>
<dbReference type="AlphaFoldDB" id="A0A1I6YT66"/>
<reference evidence="12" key="1">
    <citation type="submission" date="2016-10" db="EMBL/GenBank/DDBJ databases">
        <authorList>
            <person name="Varghese N."/>
            <person name="Submissions S."/>
        </authorList>
    </citation>
    <scope>NUCLEOTIDE SEQUENCE [LARGE SCALE GENOMIC DNA]</scope>
    <source>
        <strain evidence="12">DSM 23445</strain>
    </source>
</reference>
<feature type="domain" description="Cellulase Ig-like" evidence="10">
    <location>
        <begin position="29"/>
        <end position="105"/>
    </location>
</feature>
<keyword evidence="5 6" id="KW-0624">Polysaccharide degradation</keyword>
<keyword evidence="4 6" id="KW-0326">Glycosidase</keyword>
<protein>
    <recommendedName>
        <fullName evidence="8">Endoglucanase</fullName>
        <ecNumber evidence="8">3.2.1.4</ecNumber>
    </recommendedName>
</protein>
<sequence>MKSVLIISLLLFQWACKAPMVDENLPVDESIRLNQLGFYPDQKKLAVILNHEDVEDFLIWDLDSKDIAFEGKLSTTFNKTFSGTNARVADFSGFNEPGRYVFILNRVGKSYPFEIQSTINQDLGIASIKAFYFQRASTELNESHAGIWARKMGHPDDQAMIHPSAVSDSRKAGDVFPSPKGWYDAGDYNKYIVNSGITVGTLLSLFEDYSTYFQKLELDIPESGNQVPDLLDEIRWNLDWMLTMQDPADGGVYHKLTTAQFEGMVEPHLAVSQRYFVAKSTTATLDFAAVMAQAARVYKAYFPEESVIYLKAAEKAWNWAKKNPEMLYKQNEMNEGFDPDVVTGAYGDFSATDEWVWAASELFVTTHNMTYWDELANADQSFKLPSWNQVSWLGFYSLLRHQDKISVLPQEWMAMLKINLLSAAREHSEDTEATAFHSPIETDAKNFIWGSNAVAANQGILFLYAYKQSNEPIFLERALDNLDYILGKNATGYSYVTGFGSKTPMRPHHRLATSRPDIAPLPGFIVGGPNPRQQDGCDYSSSFPDESYTDESCSYASNEIAINWNAPFAYLANALEAINSQE</sequence>
<dbReference type="GO" id="GO:0008810">
    <property type="term" value="F:cellulase activity"/>
    <property type="evidence" value="ECO:0007669"/>
    <property type="project" value="UniProtKB-EC"/>
</dbReference>
<evidence type="ECO:0000256" key="3">
    <source>
        <dbReference type="ARBA" id="ARBA00023277"/>
    </source>
</evidence>
<keyword evidence="8" id="KW-0136">Cellulose degradation</keyword>
<dbReference type="PROSITE" id="PS00592">
    <property type="entry name" value="GH9_2"/>
    <property type="match status" value="1"/>
</dbReference>
<dbReference type="InterPro" id="IPR008928">
    <property type="entry name" value="6-hairpin_glycosidase_sf"/>
</dbReference>
<keyword evidence="3 6" id="KW-0119">Carbohydrate metabolism</keyword>
<evidence type="ECO:0000256" key="2">
    <source>
        <dbReference type="ARBA" id="ARBA00022801"/>
    </source>
</evidence>
<evidence type="ECO:0000259" key="10">
    <source>
        <dbReference type="Pfam" id="PF02927"/>
    </source>
</evidence>
<proteinExistence type="inferred from homology"/>
<keyword evidence="12" id="KW-1185">Reference proteome</keyword>
<dbReference type="Gene3D" id="2.60.40.10">
    <property type="entry name" value="Immunoglobulins"/>
    <property type="match status" value="1"/>
</dbReference>
<gene>
    <name evidence="11" type="ORF">SAMN04489724_1204</name>
</gene>
<dbReference type="EC" id="3.2.1.4" evidence="8"/>
<dbReference type="InterPro" id="IPR004197">
    <property type="entry name" value="Cellulase_Ig-like"/>
</dbReference>
<evidence type="ECO:0000256" key="5">
    <source>
        <dbReference type="ARBA" id="ARBA00023326"/>
    </source>
</evidence>
<dbReference type="CDD" id="cd02850">
    <property type="entry name" value="E_set_Cellulase_N"/>
    <property type="match status" value="1"/>
</dbReference>
<evidence type="ECO:0000313" key="12">
    <source>
        <dbReference type="Proteomes" id="UP000199673"/>
    </source>
</evidence>
<dbReference type="EMBL" id="FPBF01000001">
    <property type="protein sequence ID" value="SFT53634.1"/>
    <property type="molecule type" value="Genomic_DNA"/>
</dbReference>
<dbReference type="Proteomes" id="UP000199673">
    <property type="component" value="Unassembled WGS sequence"/>
</dbReference>
<keyword evidence="2 6" id="KW-0378">Hydrolase</keyword>
<evidence type="ECO:0000256" key="8">
    <source>
        <dbReference type="RuleBase" id="RU361166"/>
    </source>
</evidence>
<comment type="similarity">
    <text evidence="1 6 8">Belongs to the glycosyl hydrolase 9 (cellulase E) family.</text>
</comment>
<dbReference type="PROSITE" id="PS00698">
    <property type="entry name" value="GH9_3"/>
    <property type="match status" value="1"/>
</dbReference>
<dbReference type="SUPFAM" id="SSF81296">
    <property type="entry name" value="E set domains"/>
    <property type="match status" value="1"/>
</dbReference>
<evidence type="ECO:0000256" key="7">
    <source>
        <dbReference type="PROSITE-ProRule" id="PRU10060"/>
    </source>
</evidence>
<evidence type="ECO:0000256" key="1">
    <source>
        <dbReference type="ARBA" id="ARBA00007072"/>
    </source>
</evidence>
<evidence type="ECO:0000256" key="6">
    <source>
        <dbReference type="PROSITE-ProRule" id="PRU10059"/>
    </source>
</evidence>
<dbReference type="Pfam" id="PF00759">
    <property type="entry name" value="Glyco_hydro_9"/>
    <property type="match status" value="1"/>
</dbReference>
<dbReference type="OrthoDB" id="9808897at2"/>
<evidence type="ECO:0000259" key="9">
    <source>
        <dbReference type="Pfam" id="PF00759"/>
    </source>
</evidence>
<dbReference type="PANTHER" id="PTHR22298">
    <property type="entry name" value="ENDO-1,4-BETA-GLUCANASE"/>
    <property type="match status" value="1"/>
</dbReference>
<accession>A0A1I6YT66</accession>
<dbReference type="InterPro" id="IPR001701">
    <property type="entry name" value="Glyco_hydro_9"/>
</dbReference>
<dbReference type="RefSeq" id="WP_091691956.1">
    <property type="nucleotide sequence ID" value="NZ_FPBF01000001.1"/>
</dbReference>
<organism evidence="11 12">
    <name type="scientific">Algoriphagus locisalis</name>
    <dbReference type="NCBI Taxonomy" id="305507"/>
    <lineage>
        <taxon>Bacteria</taxon>
        <taxon>Pseudomonadati</taxon>
        <taxon>Bacteroidota</taxon>
        <taxon>Cytophagia</taxon>
        <taxon>Cytophagales</taxon>
        <taxon>Cyclobacteriaceae</taxon>
        <taxon>Algoriphagus</taxon>
    </lineage>
</organism>
<dbReference type="GO" id="GO:0030245">
    <property type="term" value="P:cellulose catabolic process"/>
    <property type="evidence" value="ECO:0007669"/>
    <property type="project" value="UniProtKB-KW"/>
</dbReference>
<dbReference type="InterPro" id="IPR033126">
    <property type="entry name" value="Glyco_hydro_9_Asp/Glu_AS"/>
</dbReference>
<feature type="domain" description="Glycoside hydrolase family 9" evidence="9">
    <location>
        <begin position="126"/>
        <end position="571"/>
    </location>
</feature>
<dbReference type="InterPro" id="IPR012341">
    <property type="entry name" value="6hp_glycosidase-like_sf"/>
</dbReference>
<comment type="catalytic activity">
    <reaction evidence="8">
        <text>Endohydrolysis of (1-&gt;4)-beta-D-glucosidic linkages in cellulose, lichenin and cereal beta-D-glucans.</text>
        <dbReference type="EC" id="3.2.1.4"/>
    </reaction>
</comment>
<evidence type="ECO:0000313" key="11">
    <source>
        <dbReference type="EMBL" id="SFT53634.1"/>
    </source>
</evidence>
<feature type="active site" evidence="7">
    <location>
        <position position="559"/>
    </location>
</feature>
<dbReference type="Pfam" id="PF02927">
    <property type="entry name" value="CelD_N"/>
    <property type="match status" value="1"/>
</dbReference>
<name>A0A1I6YT66_9BACT</name>
<evidence type="ECO:0000256" key="4">
    <source>
        <dbReference type="ARBA" id="ARBA00023295"/>
    </source>
</evidence>
<feature type="active site" evidence="6">
    <location>
        <position position="508"/>
    </location>
</feature>
<feature type="active site" evidence="7">
    <location>
        <position position="550"/>
    </location>
</feature>